<dbReference type="InterPro" id="IPR012738">
    <property type="entry name" value="Tscrpt_reg_DhaS"/>
</dbReference>
<dbReference type="InterPro" id="IPR050624">
    <property type="entry name" value="HTH-type_Tx_Regulator"/>
</dbReference>
<dbReference type="PANTHER" id="PTHR43479">
    <property type="entry name" value="ACREF/ENVCD OPERON REPRESSOR-RELATED"/>
    <property type="match status" value="1"/>
</dbReference>
<dbReference type="InterPro" id="IPR009057">
    <property type="entry name" value="Homeodomain-like_sf"/>
</dbReference>
<dbReference type="Pfam" id="PF00440">
    <property type="entry name" value="TetR_N"/>
    <property type="match status" value="1"/>
</dbReference>
<dbReference type="InterPro" id="IPR001647">
    <property type="entry name" value="HTH_TetR"/>
</dbReference>
<protein>
    <submittedName>
        <fullName evidence="4">Dihydroxyacetone kinase regulator</fullName>
    </submittedName>
</protein>
<evidence type="ECO:0000256" key="2">
    <source>
        <dbReference type="PROSITE-ProRule" id="PRU00335"/>
    </source>
</evidence>
<dbReference type="PANTHER" id="PTHR43479:SF7">
    <property type="entry name" value="TETR-FAMILY TRANSCRIPTIONAL REGULATOR"/>
    <property type="match status" value="1"/>
</dbReference>
<keyword evidence="5" id="KW-1185">Reference proteome</keyword>
<dbReference type="InterPro" id="IPR039532">
    <property type="entry name" value="TetR_C_Firmicutes"/>
</dbReference>
<dbReference type="NCBIfam" id="TIGR02366">
    <property type="entry name" value="DHAK_reg"/>
    <property type="match status" value="1"/>
</dbReference>
<dbReference type="RefSeq" id="WP_209862984.1">
    <property type="nucleotide sequence ID" value="NZ_JAGGLD010000004.1"/>
</dbReference>
<dbReference type="Gene3D" id="1.10.357.10">
    <property type="entry name" value="Tetracycline Repressor, domain 2"/>
    <property type="match status" value="1"/>
</dbReference>
<dbReference type="EMBL" id="JAGGLD010000004">
    <property type="protein sequence ID" value="MBP2001510.1"/>
    <property type="molecule type" value="Genomic_DNA"/>
</dbReference>
<proteinExistence type="predicted"/>
<gene>
    <name evidence="4" type="ORF">J2Z69_002555</name>
</gene>
<keyword evidence="4" id="KW-0418">Kinase</keyword>
<dbReference type="SUPFAM" id="SSF46689">
    <property type="entry name" value="Homeodomain-like"/>
    <property type="match status" value="1"/>
</dbReference>
<dbReference type="PROSITE" id="PS50977">
    <property type="entry name" value="HTH_TETR_2"/>
    <property type="match status" value="1"/>
</dbReference>
<evidence type="ECO:0000256" key="1">
    <source>
        <dbReference type="ARBA" id="ARBA00023125"/>
    </source>
</evidence>
<feature type="domain" description="HTH tetR-type" evidence="3">
    <location>
        <begin position="5"/>
        <end position="65"/>
    </location>
</feature>
<reference evidence="4 5" key="1">
    <citation type="submission" date="2021-03" db="EMBL/GenBank/DDBJ databases">
        <title>Genomic Encyclopedia of Type Strains, Phase IV (KMG-IV): sequencing the most valuable type-strain genomes for metagenomic binning, comparative biology and taxonomic classification.</title>
        <authorList>
            <person name="Goeker M."/>
        </authorList>
    </citation>
    <scope>NUCLEOTIDE SEQUENCE [LARGE SCALE GENOMIC DNA]</scope>
    <source>
        <strain evidence="4 5">DSM 26806</strain>
    </source>
</reference>
<evidence type="ECO:0000313" key="5">
    <source>
        <dbReference type="Proteomes" id="UP001519288"/>
    </source>
</evidence>
<keyword evidence="4" id="KW-0808">Transferase</keyword>
<dbReference type="Proteomes" id="UP001519288">
    <property type="component" value="Unassembled WGS sequence"/>
</dbReference>
<keyword evidence="1 2" id="KW-0238">DNA-binding</keyword>
<dbReference type="Pfam" id="PF14278">
    <property type="entry name" value="TetR_C_8"/>
    <property type="match status" value="1"/>
</dbReference>
<dbReference type="GO" id="GO:0016301">
    <property type="term" value="F:kinase activity"/>
    <property type="evidence" value="ECO:0007669"/>
    <property type="project" value="UniProtKB-KW"/>
</dbReference>
<name>A0ABS4JIH5_9BACL</name>
<evidence type="ECO:0000313" key="4">
    <source>
        <dbReference type="EMBL" id="MBP2001510.1"/>
    </source>
</evidence>
<sequence length="197" mass="22722">MSNSVLTKKALASALKELMLKTPLNKITVKDLVHKCGVNRQTFYYHFQDLYALLGWIYQTEAIEHIAEDGTYEAWSDGFYKVFVYISNNKEFCVNTLHSLARDHLDEYLYSVTSRLIMQVLIEISGPEETEVDKHFIANFYTLAFTGLIIQWIRSGMKDDPQVMIEKLSDLMRGNFTKALHLPTSNLHASKPKDKIH</sequence>
<comment type="caution">
    <text evidence="4">The sequence shown here is derived from an EMBL/GenBank/DDBJ whole genome shotgun (WGS) entry which is preliminary data.</text>
</comment>
<organism evidence="4 5">
    <name type="scientific">Paenibacillus shirakamiensis</name>
    <dbReference type="NCBI Taxonomy" id="1265935"/>
    <lineage>
        <taxon>Bacteria</taxon>
        <taxon>Bacillati</taxon>
        <taxon>Bacillota</taxon>
        <taxon>Bacilli</taxon>
        <taxon>Bacillales</taxon>
        <taxon>Paenibacillaceae</taxon>
        <taxon>Paenibacillus</taxon>
    </lineage>
</organism>
<evidence type="ECO:0000259" key="3">
    <source>
        <dbReference type="PROSITE" id="PS50977"/>
    </source>
</evidence>
<feature type="DNA-binding region" description="H-T-H motif" evidence="2">
    <location>
        <begin position="28"/>
        <end position="47"/>
    </location>
</feature>
<accession>A0ABS4JIH5</accession>